<dbReference type="Proteomes" id="UP001221757">
    <property type="component" value="Unassembled WGS sequence"/>
</dbReference>
<accession>A0AAD7BI94</accession>
<comment type="caution">
    <text evidence="1">The sequence shown here is derived from an EMBL/GenBank/DDBJ whole genome shotgun (WGS) entry which is preliminary data.</text>
</comment>
<dbReference type="AlphaFoldDB" id="A0AAD7BI94"/>
<protein>
    <submittedName>
        <fullName evidence="1">Uncharacterized protein</fullName>
    </submittedName>
</protein>
<organism evidence="1 2">
    <name type="scientific">Mycena rosella</name>
    <name type="common">Pink bonnet</name>
    <name type="synonym">Agaricus rosellus</name>
    <dbReference type="NCBI Taxonomy" id="1033263"/>
    <lineage>
        <taxon>Eukaryota</taxon>
        <taxon>Fungi</taxon>
        <taxon>Dikarya</taxon>
        <taxon>Basidiomycota</taxon>
        <taxon>Agaricomycotina</taxon>
        <taxon>Agaricomycetes</taxon>
        <taxon>Agaricomycetidae</taxon>
        <taxon>Agaricales</taxon>
        <taxon>Marasmiineae</taxon>
        <taxon>Mycenaceae</taxon>
        <taxon>Mycena</taxon>
    </lineage>
</organism>
<keyword evidence="2" id="KW-1185">Reference proteome</keyword>
<evidence type="ECO:0000313" key="2">
    <source>
        <dbReference type="Proteomes" id="UP001221757"/>
    </source>
</evidence>
<name>A0AAD7BI94_MYCRO</name>
<proteinExistence type="predicted"/>
<dbReference type="EMBL" id="JARKIE010000675">
    <property type="protein sequence ID" value="KAJ7621667.1"/>
    <property type="molecule type" value="Genomic_DNA"/>
</dbReference>
<evidence type="ECO:0000313" key="1">
    <source>
        <dbReference type="EMBL" id="KAJ7621667.1"/>
    </source>
</evidence>
<sequence length="613" mass="69741">MPLSADLCEMDLESESREFETDNFKALESKGTDKQVHIDQLVVSTSRVRGGFLVVLRALSLGLVLALRLLVSGLYFGLHGFHGALEPITFPVVLLPLKTRMAGLSIRKQDSIPFREHVNHARNFVAQAAAQDSEILVKTSFIIDICVIAGRIQALVGRLAPDSLESSFQPRTTKSMEGVVSKAARAETKAEKEEILKKNGLHGIKHFLWDFRFSDPYAAYSYDTLHSDDLGKWGHHLWTLLLQVLEENGGKGMFATNMSEFSRWPGLKHCNQVTTIHFTDGQTFYDILKILPPNDPLVHCIRAYQRYRLMAGMYCMPARRLERLNEFIKDYEHWCTRVSKEYGKNFDFFKQHAASHLVQDIRSKGTTNHGSTRPGEGFQQEAAEAYNQTNFKNVASQHDQQCEEGDVDSTPKFSRVTSASWRFGAAGRIVNSNAFGVLKSAGCTVQNFDLMLRNFIAEHFPDDRVSYEQRIQIQPFKCAHLTYQSFEDWRDLEDIVRCNPSFHGSERYDSVLFNSDSPGMSFARISALLRCTLESKRQFDVALVHEFRQNKWKPRTAWAGCQVHEEAKEYSLLLMDYVIRGALLTRAPVVGKGNLHFLVDTVDPDMFLRADQY</sequence>
<gene>
    <name evidence="1" type="ORF">B0H17DRAFT_1188427</name>
</gene>
<reference evidence="1" key="1">
    <citation type="submission" date="2023-03" db="EMBL/GenBank/DDBJ databases">
        <title>Massive genome expansion in bonnet fungi (Mycena s.s.) driven by repeated elements and novel gene families across ecological guilds.</title>
        <authorList>
            <consortium name="Lawrence Berkeley National Laboratory"/>
            <person name="Harder C.B."/>
            <person name="Miyauchi S."/>
            <person name="Viragh M."/>
            <person name="Kuo A."/>
            <person name="Thoen E."/>
            <person name="Andreopoulos B."/>
            <person name="Lu D."/>
            <person name="Skrede I."/>
            <person name="Drula E."/>
            <person name="Henrissat B."/>
            <person name="Morin E."/>
            <person name="Kohler A."/>
            <person name="Barry K."/>
            <person name="LaButti K."/>
            <person name="Morin E."/>
            <person name="Salamov A."/>
            <person name="Lipzen A."/>
            <person name="Mereny Z."/>
            <person name="Hegedus B."/>
            <person name="Baldrian P."/>
            <person name="Stursova M."/>
            <person name="Weitz H."/>
            <person name="Taylor A."/>
            <person name="Grigoriev I.V."/>
            <person name="Nagy L.G."/>
            <person name="Martin F."/>
            <person name="Kauserud H."/>
        </authorList>
    </citation>
    <scope>NUCLEOTIDE SEQUENCE</scope>
    <source>
        <strain evidence="1">CBHHK067</strain>
    </source>
</reference>